<name>A0A218VE02_9PASE</name>
<proteinExistence type="predicted"/>
<keyword evidence="2" id="KW-1185">Reference proteome</keyword>
<gene>
    <name evidence="1" type="ORF">RLOC_00005271</name>
</gene>
<dbReference type="Proteomes" id="UP000197619">
    <property type="component" value="Unassembled WGS sequence"/>
</dbReference>
<dbReference type="EMBL" id="MUZQ01000006">
    <property type="protein sequence ID" value="OWK64068.1"/>
    <property type="molecule type" value="Genomic_DNA"/>
</dbReference>
<sequence>MCRGAAAALLGAMPELRAGPCAEEFLCLWPRSSP</sequence>
<comment type="caution">
    <text evidence="1">The sequence shown here is derived from an EMBL/GenBank/DDBJ whole genome shotgun (WGS) entry which is preliminary data.</text>
</comment>
<accession>A0A218VE02</accession>
<reference evidence="1 2" key="1">
    <citation type="submission" date="2017-05" db="EMBL/GenBank/DDBJ databases">
        <title>Genome of assembly of the Bengalese finch, Lonchura striata domestica.</title>
        <authorList>
            <person name="Colquitt B.M."/>
            <person name="Brainard M.S."/>
        </authorList>
    </citation>
    <scope>NUCLEOTIDE SEQUENCE [LARGE SCALE GENOMIC DNA]</scope>
    <source>
        <strain evidence="1">White83orange57</strain>
    </source>
</reference>
<evidence type="ECO:0000313" key="1">
    <source>
        <dbReference type="EMBL" id="OWK64068.1"/>
    </source>
</evidence>
<dbReference type="AlphaFoldDB" id="A0A218VE02"/>
<evidence type="ECO:0000313" key="2">
    <source>
        <dbReference type="Proteomes" id="UP000197619"/>
    </source>
</evidence>
<protein>
    <submittedName>
        <fullName evidence="1">Uncharacterized protein</fullName>
    </submittedName>
</protein>
<organism evidence="1 2">
    <name type="scientific">Lonchura striata</name>
    <name type="common">white-rumped munia</name>
    <dbReference type="NCBI Taxonomy" id="40157"/>
    <lineage>
        <taxon>Eukaryota</taxon>
        <taxon>Metazoa</taxon>
        <taxon>Chordata</taxon>
        <taxon>Craniata</taxon>
        <taxon>Vertebrata</taxon>
        <taxon>Euteleostomi</taxon>
        <taxon>Archelosauria</taxon>
        <taxon>Archosauria</taxon>
        <taxon>Dinosauria</taxon>
        <taxon>Saurischia</taxon>
        <taxon>Theropoda</taxon>
        <taxon>Coelurosauria</taxon>
        <taxon>Aves</taxon>
        <taxon>Neognathae</taxon>
        <taxon>Neoaves</taxon>
        <taxon>Telluraves</taxon>
        <taxon>Australaves</taxon>
        <taxon>Passeriformes</taxon>
        <taxon>Passeroidea</taxon>
        <taxon>Estrildidae</taxon>
        <taxon>Estrildinae</taxon>
        <taxon>Lonchura</taxon>
    </lineage>
</organism>